<dbReference type="Pfam" id="PF01217">
    <property type="entry name" value="Clat_adaptor_s"/>
    <property type="match status" value="1"/>
</dbReference>
<evidence type="ECO:0000256" key="18">
    <source>
        <dbReference type="SAM" id="MobiDB-lite"/>
    </source>
</evidence>
<comment type="caution">
    <text evidence="22">The sequence shown here is derived from an EMBL/GenBank/DDBJ whole genome shotgun (WGS) entry which is preliminary data.</text>
</comment>
<evidence type="ECO:0000256" key="6">
    <source>
        <dbReference type="ARBA" id="ARBA00022448"/>
    </source>
</evidence>
<evidence type="ECO:0000256" key="2">
    <source>
        <dbReference type="ARBA" id="ARBA00004347"/>
    </source>
</evidence>
<feature type="domain" description="NFACT RNA-binding" evidence="20">
    <location>
        <begin position="746"/>
        <end position="859"/>
    </location>
</feature>
<feature type="compositionally biased region" description="Acidic residues" evidence="18">
    <location>
        <begin position="633"/>
        <end position="657"/>
    </location>
</feature>
<dbReference type="PANTHER" id="PTHR15239:SF6">
    <property type="entry name" value="RIBOSOME QUALITY CONTROL COMPLEX SUBUNIT NEMF"/>
    <property type="match status" value="1"/>
</dbReference>
<evidence type="ECO:0000256" key="7">
    <source>
        <dbReference type="ARBA" id="ARBA00022490"/>
    </source>
</evidence>
<evidence type="ECO:0000256" key="4">
    <source>
        <dbReference type="ARBA" id="ARBA00008318"/>
    </source>
</evidence>
<evidence type="ECO:0000313" key="23">
    <source>
        <dbReference type="Proteomes" id="UP000572817"/>
    </source>
</evidence>
<dbReference type="GO" id="GO:0016192">
    <property type="term" value="P:vesicle-mediated transport"/>
    <property type="evidence" value="ECO:0007669"/>
    <property type="project" value="UniProtKB-KW"/>
</dbReference>
<keyword evidence="7" id="KW-0963">Cytoplasm</keyword>
<feature type="compositionally biased region" description="Gly residues" evidence="18">
    <location>
        <begin position="1291"/>
        <end position="1301"/>
    </location>
</feature>
<dbReference type="Pfam" id="PF05670">
    <property type="entry name" value="NFACT-R_1"/>
    <property type="match status" value="1"/>
</dbReference>
<evidence type="ECO:0000259" key="19">
    <source>
        <dbReference type="Pfam" id="PF01217"/>
    </source>
</evidence>
<keyword evidence="10" id="KW-0333">Golgi apparatus</keyword>
<keyword evidence="23" id="KW-1185">Reference proteome</keyword>
<feature type="compositionally biased region" description="Basic and acidic residues" evidence="18">
    <location>
        <begin position="1114"/>
        <end position="1125"/>
    </location>
</feature>
<dbReference type="InterPro" id="IPR021846">
    <property type="entry name" value="NFACT-C"/>
</dbReference>
<comment type="subcellular location">
    <subcellularLocation>
        <location evidence="2">Cytoplasmic vesicle</location>
        <location evidence="2">COPI-coated vesicle membrane</location>
        <topology evidence="2">Peripheral membrane protein</topology>
        <orientation evidence="2">Cytoplasmic side</orientation>
    </subcellularLocation>
    <subcellularLocation>
        <location evidence="1">Golgi apparatus membrane</location>
        <topology evidence="1">Peripheral membrane protein</topology>
        <orientation evidence="1">Cytoplasmic side</orientation>
    </subcellularLocation>
</comment>
<feature type="compositionally biased region" description="Acidic residues" evidence="18">
    <location>
        <begin position="1165"/>
        <end position="1174"/>
    </location>
</feature>
<feature type="compositionally biased region" description="Polar residues" evidence="18">
    <location>
        <begin position="1062"/>
        <end position="1072"/>
    </location>
</feature>
<comment type="similarity">
    <text evidence="3">Belongs to the adaptor complexes small subunit family.</text>
</comment>
<dbReference type="InterPro" id="IPR011012">
    <property type="entry name" value="Longin-like_dom_sf"/>
</dbReference>
<keyword evidence="11 17" id="KW-0175">Coiled coil</keyword>
<dbReference type="Gene3D" id="3.30.450.60">
    <property type="match status" value="1"/>
</dbReference>
<feature type="domain" description="NFACT protein C-terminal" evidence="21">
    <location>
        <begin position="1186"/>
        <end position="1287"/>
    </location>
</feature>
<dbReference type="SUPFAM" id="SSF64356">
    <property type="entry name" value="SNARE-like"/>
    <property type="match status" value="1"/>
</dbReference>
<dbReference type="Gene3D" id="2.30.310.10">
    <property type="entry name" value="ibrinogen binding protein from staphylococcus aureus domain"/>
    <property type="match status" value="1"/>
</dbReference>
<keyword evidence="13" id="KW-0968">Cytoplasmic vesicle</keyword>
<dbReference type="EMBL" id="WWBZ02000009">
    <property type="protein sequence ID" value="KAF4311416.1"/>
    <property type="molecule type" value="Genomic_DNA"/>
</dbReference>
<dbReference type="InterPro" id="IPR022775">
    <property type="entry name" value="AP_mu_sigma_su"/>
</dbReference>
<dbReference type="Proteomes" id="UP000572817">
    <property type="component" value="Unassembled WGS sequence"/>
</dbReference>
<evidence type="ECO:0000259" key="21">
    <source>
        <dbReference type="Pfam" id="PF11923"/>
    </source>
</evidence>
<evidence type="ECO:0000256" key="3">
    <source>
        <dbReference type="ARBA" id="ARBA00006972"/>
    </source>
</evidence>
<comment type="similarity">
    <text evidence="4">Belongs to the NEMF family.</text>
</comment>
<evidence type="ECO:0000256" key="11">
    <source>
        <dbReference type="ARBA" id="ARBA00023054"/>
    </source>
</evidence>
<evidence type="ECO:0000259" key="20">
    <source>
        <dbReference type="Pfam" id="PF05670"/>
    </source>
</evidence>
<feature type="region of interest" description="Disordered" evidence="18">
    <location>
        <begin position="631"/>
        <end position="670"/>
    </location>
</feature>
<feature type="coiled-coil region" evidence="17">
    <location>
        <begin position="524"/>
        <end position="559"/>
    </location>
</feature>
<dbReference type="GO" id="GO:0000139">
    <property type="term" value="C:Golgi membrane"/>
    <property type="evidence" value="ECO:0007669"/>
    <property type="project" value="UniProtKB-SubCell"/>
</dbReference>
<feature type="compositionally biased region" description="Basic and acidic residues" evidence="18">
    <location>
        <begin position="964"/>
        <end position="981"/>
    </location>
</feature>
<evidence type="ECO:0000256" key="12">
    <source>
        <dbReference type="ARBA" id="ARBA00023136"/>
    </source>
</evidence>
<feature type="compositionally biased region" description="Basic residues" evidence="18">
    <location>
        <begin position="1080"/>
        <end position="1090"/>
    </location>
</feature>
<feature type="compositionally biased region" description="Basic and acidic residues" evidence="18">
    <location>
        <begin position="1143"/>
        <end position="1160"/>
    </location>
</feature>
<dbReference type="CDD" id="cd14829">
    <property type="entry name" value="Zeta-COP"/>
    <property type="match status" value="1"/>
</dbReference>
<evidence type="ECO:0000256" key="15">
    <source>
        <dbReference type="ARBA" id="ARBA00070414"/>
    </source>
</evidence>
<dbReference type="GO" id="GO:0043023">
    <property type="term" value="F:ribosomal large subunit binding"/>
    <property type="evidence" value="ECO:0007669"/>
    <property type="project" value="TreeGrafter"/>
</dbReference>
<organism evidence="22 23">
    <name type="scientific">Botryosphaeria dothidea</name>
    <dbReference type="NCBI Taxonomy" id="55169"/>
    <lineage>
        <taxon>Eukaryota</taxon>
        <taxon>Fungi</taxon>
        <taxon>Dikarya</taxon>
        <taxon>Ascomycota</taxon>
        <taxon>Pezizomycotina</taxon>
        <taxon>Dothideomycetes</taxon>
        <taxon>Dothideomycetes incertae sedis</taxon>
        <taxon>Botryosphaeriales</taxon>
        <taxon>Botryosphaeriaceae</taxon>
        <taxon>Botryosphaeria</taxon>
    </lineage>
</organism>
<feature type="compositionally biased region" description="Acidic residues" evidence="18">
    <location>
        <begin position="918"/>
        <end position="930"/>
    </location>
</feature>
<dbReference type="Pfam" id="PF05833">
    <property type="entry name" value="NFACT_N"/>
    <property type="match status" value="1"/>
</dbReference>
<keyword evidence="9" id="KW-0653">Protein transport</keyword>
<dbReference type="Pfam" id="PF11923">
    <property type="entry name" value="NFACT-C"/>
    <property type="match status" value="1"/>
</dbReference>
<feature type="domain" description="AP complex mu/sigma subunit" evidence="19">
    <location>
        <begin position="49"/>
        <end position="161"/>
    </location>
</feature>
<evidence type="ECO:0000256" key="5">
    <source>
        <dbReference type="ARBA" id="ARBA00011775"/>
    </source>
</evidence>
<feature type="region of interest" description="Disordered" evidence="18">
    <location>
        <begin position="1290"/>
        <end position="1319"/>
    </location>
</feature>
<feature type="compositionally biased region" description="Basic and acidic residues" evidence="18">
    <location>
        <begin position="1012"/>
        <end position="1030"/>
    </location>
</feature>
<dbReference type="InterPro" id="IPR008532">
    <property type="entry name" value="NFACT_RNA-bd"/>
</dbReference>
<evidence type="ECO:0000256" key="16">
    <source>
        <dbReference type="ARBA" id="ARBA00075766"/>
    </source>
</evidence>
<keyword evidence="6" id="KW-0813">Transport</keyword>
<evidence type="ECO:0000256" key="13">
    <source>
        <dbReference type="ARBA" id="ARBA00023329"/>
    </source>
</evidence>
<gene>
    <name evidence="22" type="ORF">GTA08_BOTSDO12738</name>
</gene>
<feature type="region of interest" description="Disordered" evidence="18">
    <location>
        <begin position="887"/>
        <end position="1177"/>
    </location>
</feature>
<evidence type="ECO:0000256" key="14">
    <source>
        <dbReference type="ARBA" id="ARBA00045555"/>
    </source>
</evidence>
<evidence type="ECO:0000256" key="9">
    <source>
        <dbReference type="ARBA" id="ARBA00022927"/>
    </source>
</evidence>
<dbReference type="GO" id="GO:0000049">
    <property type="term" value="F:tRNA binding"/>
    <property type="evidence" value="ECO:0007669"/>
    <property type="project" value="TreeGrafter"/>
</dbReference>
<dbReference type="GO" id="GO:0030663">
    <property type="term" value="C:COPI-coated vesicle membrane"/>
    <property type="evidence" value="ECO:0007669"/>
    <property type="project" value="UniProtKB-SubCell"/>
</dbReference>
<feature type="compositionally biased region" description="Basic residues" evidence="18">
    <location>
        <begin position="1305"/>
        <end position="1319"/>
    </location>
</feature>
<dbReference type="GO" id="GO:1990112">
    <property type="term" value="C:RQC complex"/>
    <property type="evidence" value="ECO:0007669"/>
    <property type="project" value="TreeGrafter"/>
</dbReference>
<dbReference type="FunFam" id="2.30.310.10:FF:000003">
    <property type="entry name" value="Zinc knuckle domain containing protein"/>
    <property type="match status" value="1"/>
</dbReference>
<dbReference type="GO" id="GO:1990116">
    <property type="term" value="P:ribosome-associated ubiquitin-dependent protein catabolic process"/>
    <property type="evidence" value="ECO:0007669"/>
    <property type="project" value="TreeGrafter"/>
</dbReference>
<comment type="function">
    <text evidence="14">The coatomer is a cytosolic protein complex that binds to dilysine motifs and reversibly associates with Golgi non-clathrin-coated vesicles, which further mediate biosynthetic protein transport from the ER, via the Golgi up to the trans Golgi network. Coatomer complex is required for budding from Golgi membranes, and is essential for the retrograde Golgi-to-ER transport of dilysine-tagged proteins. The zeta subunit may be involved in regulating the coat assembly and, hence, the rate of biosynthetic protein transport due to its association-dissociation properties with the coatomer complex.</text>
</comment>
<evidence type="ECO:0000256" key="10">
    <source>
        <dbReference type="ARBA" id="ARBA00023034"/>
    </source>
</evidence>
<accession>A0A8H4J277</accession>
<dbReference type="GO" id="GO:0015031">
    <property type="term" value="P:protein transport"/>
    <property type="evidence" value="ECO:0007669"/>
    <property type="project" value="UniProtKB-KW"/>
</dbReference>
<keyword evidence="12" id="KW-0472">Membrane</keyword>
<comment type="subunit">
    <text evidence="5">Oligomeric complex that consists of at least the alpha, beta, beta', gamma, delta, epsilon and zeta subunits.</text>
</comment>
<dbReference type="FunFam" id="3.30.450.60:FF:000013">
    <property type="entry name" value="Coatomer subunit zeta"/>
    <property type="match status" value="1"/>
</dbReference>
<evidence type="ECO:0000256" key="17">
    <source>
        <dbReference type="SAM" id="Coils"/>
    </source>
</evidence>
<sequence length="1319" mass="146848">MALSLFSVNAILILSTDDSSRILAKYYNAPHPPAGTPANATNYPGANPYPNLKDQKAFEKGLLEKTAKQTSDIILYDNRVVVFKMESDVMLYVVGGADENEILLYNVILALRDSLNILLKNSTDKRTIIENYDLVSLAIDEIVDDGIILETDPVIVASRVSRPPQQDFNPKNIDLSEQGLINAWEFGKRTLGERLRQGFSQFQVIAHELSSSLCSLRVANIYDLSTRIFLFKLQKPNQREQLLIDSGFRCHLTSFARSTPATPSPFVVRLRKFLKTRRVTSISQVGTDRIIEFQFSDGLYRVYLEFYAGGNIILTDNELNILSLLRSVDEGPEHEKVKVGIKYNLTERQNYGGVPELTKERVREGLQKAIERQQDVPDKKSKKKGKDALRKALAVSITELPPMLVDHAFAATGFDSSIKPEQVVEDESLLDDLMKALAEAKKVDAEITSAETAKGYIVAKKTGQPAAKEAAEEGSEEKEPAEKLLYEDFHPFKPKQFEVDPSLTFLEFEGFNKTVDEFFSSIEGQKLESRLQEREENAKRKLEQAKKEHLKRLGGLQQAQELNIRKAEAIQANVDRVQEATMAVNGLIEKGMDWVEIDRLIERERTHGNPVAEMIKLPLKLRENTVTLLLDEPGIEEDDEDFEGSETESESSEDEEDQQHHHRKPVAKPEDKRLAVDIDLGLTPWANAKTYFDQKKTAAAKEERTLEASQRALKSTQKKIEADLKKGLKQEKELLRPVRKQFWFEKFIYFISSDGYLVLGGKDAQQNEILYRRHLKKGDVYVHADLAAAAVIIIKNKSSTPDDPIPPSTLSQAGNLSVSTSTAWDSKAVMSAWWVNADQVSKTTSSGEYLATGGFIINGKKNFLPPAQLLLGFAVVFQITEESKKNHNKHRLAEGNAPPKPAASQSTLEEDRLKEETAEQEDDSDSDEDFPDARLESASEESDNEPHERSNPLQSSGGAAPNADDGHESDSDPEEAPKEQQESPENGENAEEGGVLPEPVKESEGQTQQEPEQEKQEKPGSKRHLSARERRLLRKGINPSELTTPAEASANGSDDEDDTVSVVPTETTSGQKPKQAPLPRGKRAKAKKIAQKYADQDEEERELALRLLGAKAAGNKESEEPEKPKPSIQETLAAQKQRRREQHQRAQEKGKAEEERRRAALEGALGEEEDDPAVAEEIQRLESVGLDAFTGRPLPGDELVAAMPVCAPWAALATYKYKVKLQPGAQKKGKAVKEILGRWDAAFKEPRAFDKESRDVERIWPKEAELVKTWKETEVYGVVPVSKVRVMLSGGVHGGGGGGGGDKNRGKKSARGGKGSKRK</sequence>
<evidence type="ECO:0000313" key="22">
    <source>
        <dbReference type="EMBL" id="KAF4311416.1"/>
    </source>
</evidence>
<evidence type="ECO:0000256" key="8">
    <source>
        <dbReference type="ARBA" id="ARBA00022892"/>
    </source>
</evidence>
<keyword evidence="8" id="KW-0931">ER-Golgi transport</keyword>
<name>A0A8H4J277_9PEZI</name>
<reference evidence="22" key="1">
    <citation type="submission" date="2020-04" db="EMBL/GenBank/DDBJ databases">
        <title>Genome Assembly and Annotation of Botryosphaeria dothidea sdau 11-99, a Latent Pathogen of Apple Fruit Ring Rot in China.</title>
        <authorList>
            <person name="Yu C."/>
            <person name="Diao Y."/>
            <person name="Lu Q."/>
            <person name="Zhao J."/>
            <person name="Cui S."/>
            <person name="Peng C."/>
            <person name="He B."/>
            <person name="Liu H."/>
        </authorList>
    </citation>
    <scope>NUCLEOTIDE SEQUENCE [LARGE SCALE GENOMIC DNA]</scope>
    <source>
        <strain evidence="22">Sdau11-99</strain>
    </source>
</reference>
<proteinExistence type="inferred from homology"/>
<dbReference type="OrthoDB" id="207084at2759"/>
<dbReference type="PANTHER" id="PTHR15239">
    <property type="entry name" value="NUCLEAR EXPORT MEDIATOR FACTOR NEMF"/>
    <property type="match status" value="1"/>
</dbReference>
<dbReference type="InterPro" id="IPR051608">
    <property type="entry name" value="RQC_Subunit_NEMF"/>
</dbReference>
<protein>
    <recommendedName>
        <fullName evidence="15">Ribosome quality control complex subunit 2</fullName>
    </recommendedName>
    <alternativeName>
        <fullName evidence="16">Zeta-coat protein</fullName>
    </alternativeName>
</protein>
<dbReference type="GO" id="GO:0072344">
    <property type="term" value="P:rescue of stalled ribosome"/>
    <property type="evidence" value="ECO:0007669"/>
    <property type="project" value="TreeGrafter"/>
</dbReference>
<evidence type="ECO:0000256" key="1">
    <source>
        <dbReference type="ARBA" id="ARBA00004255"/>
    </source>
</evidence>